<evidence type="ECO:0000259" key="3">
    <source>
        <dbReference type="PROSITE" id="PS50089"/>
    </source>
</evidence>
<dbReference type="InterPro" id="IPR001841">
    <property type="entry name" value="Znf_RING"/>
</dbReference>
<dbReference type="SMART" id="SM00184">
    <property type="entry name" value="RING"/>
    <property type="match status" value="1"/>
</dbReference>
<dbReference type="Pfam" id="PF13639">
    <property type="entry name" value="zf-RING_2"/>
    <property type="match status" value="1"/>
</dbReference>
<dbReference type="OrthoDB" id="3547961at2759"/>
<dbReference type="EMBL" id="MU002079">
    <property type="protein sequence ID" value="KAF2790346.1"/>
    <property type="molecule type" value="Genomic_DNA"/>
</dbReference>
<keyword evidence="1" id="KW-0479">Metal-binding</keyword>
<proteinExistence type="predicted"/>
<dbReference type="SUPFAM" id="SSF57850">
    <property type="entry name" value="RING/U-box"/>
    <property type="match status" value="1"/>
</dbReference>
<evidence type="ECO:0000256" key="2">
    <source>
        <dbReference type="SAM" id="Coils"/>
    </source>
</evidence>
<keyword evidence="1" id="KW-0863">Zinc-finger</keyword>
<keyword evidence="1" id="KW-0862">Zinc</keyword>
<name>A0A6A6X1W6_9PLEO</name>
<dbReference type="PROSITE" id="PS50089">
    <property type="entry name" value="ZF_RING_2"/>
    <property type="match status" value="1"/>
</dbReference>
<dbReference type="AlphaFoldDB" id="A0A6A6X1W6"/>
<evidence type="ECO:0000313" key="4">
    <source>
        <dbReference type="EMBL" id="KAF2790346.1"/>
    </source>
</evidence>
<feature type="domain" description="RING-type" evidence="3">
    <location>
        <begin position="249"/>
        <end position="299"/>
    </location>
</feature>
<dbReference type="Gene3D" id="3.30.40.10">
    <property type="entry name" value="Zinc/RING finger domain, C3HC4 (zinc finger)"/>
    <property type="match status" value="1"/>
</dbReference>
<keyword evidence="5" id="KW-1185">Reference proteome</keyword>
<feature type="coiled-coil region" evidence="2">
    <location>
        <begin position="305"/>
        <end position="332"/>
    </location>
</feature>
<sequence>MAPGEEHLPTRWLSPQSIAPTTGFRESHTMLEEQLNCVLDLSRKGNPARFQYHLKLFIAYYTRVVQTYPQECSTGLDFPSGHLIQIRNYHRRVVYDGSPAWEISDLGCDEQSAVLHLDSEQTQRARRLTAKRVLWLELRTRDSQPRYPIEEWFRRAPFSRQGDGRIASALSARSQWILDLTLIPSLEIQILMLLVSHVQEATAAFWEMVDGFPDAVRRVARETSSPGIPIRLFTRLWTRRAMASEDKTCCICFEPYAHPILSGGNREDAVRVSECGHVFGARCLQRIIDMGRTNCPYCNQSMLRFGRVGRKMENLEREIEGLDERVDRFFLEEGGWGKVYGEELGKLLKELKALFERVRVFCQEALDLHKRYSQA</sequence>
<protein>
    <recommendedName>
        <fullName evidence="3">RING-type domain-containing protein</fullName>
    </recommendedName>
</protein>
<evidence type="ECO:0000256" key="1">
    <source>
        <dbReference type="PROSITE-ProRule" id="PRU00175"/>
    </source>
</evidence>
<dbReference type="InterPro" id="IPR013083">
    <property type="entry name" value="Znf_RING/FYVE/PHD"/>
</dbReference>
<gene>
    <name evidence="4" type="ORF">K505DRAFT_377584</name>
</gene>
<reference evidence="4" key="1">
    <citation type="journal article" date="2020" name="Stud. Mycol.">
        <title>101 Dothideomycetes genomes: a test case for predicting lifestyles and emergence of pathogens.</title>
        <authorList>
            <person name="Haridas S."/>
            <person name="Albert R."/>
            <person name="Binder M."/>
            <person name="Bloem J."/>
            <person name="Labutti K."/>
            <person name="Salamov A."/>
            <person name="Andreopoulos B."/>
            <person name="Baker S."/>
            <person name="Barry K."/>
            <person name="Bills G."/>
            <person name="Bluhm B."/>
            <person name="Cannon C."/>
            <person name="Castanera R."/>
            <person name="Culley D."/>
            <person name="Daum C."/>
            <person name="Ezra D."/>
            <person name="Gonzalez J."/>
            <person name="Henrissat B."/>
            <person name="Kuo A."/>
            <person name="Liang C."/>
            <person name="Lipzen A."/>
            <person name="Lutzoni F."/>
            <person name="Magnuson J."/>
            <person name="Mondo S."/>
            <person name="Nolan M."/>
            <person name="Ohm R."/>
            <person name="Pangilinan J."/>
            <person name="Park H.-J."/>
            <person name="Ramirez L."/>
            <person name="Alfaro M."/>
            <person name="Sun H."/>
            <person name="Tritt A."/>
            <person name="Yoshinaga Y."/>
            <person name="Zwiers L.-H."/>
            <person name="Turgeon B."/>
            <person name="Goodwin S."/>
            <person name="Spatafora J."/>
            <person name="Crous P."/>
            <person name="Grigoriev I."/>
        </authorList>
    </citation>
    <scope>NUCLEOTIDE SEQUENCE</scope>
    <source>
        <strain evidence="4">CBS 109.77</strain>
    </source>
</reference>
<accession>A0A6A6X1W6</accession>
<evidence type="ECO:0000313" key="5">
    <source>
        <dbReference type="Proteomes" id="UP000799757"/>
    </source>
</evidence>
<organism evidence="4 5">
    <name type="scientific">Melanomma pulvis-pyrius CBS 109.77</name>
    <dbReference type="NCBI Taxonomy" id="1314802"/>
    <lineage>
        <taxon>Eukaryota</taxon>
        <taxon>Fungi</taxon>
        <taxon>Dikarya</taxon>
        <taxon>Ascomycota</taxon>
        <taxon>Pezizomycotina</taxon>
        <taxon>Dothideomycetes</taxon>
        <taxon>Pleosporomycetidae</taxon>
        <taxon>Pleosporales</taxon>
        <taxon>Melanommataceae</taxon>
        <taxon>Melanomma</taxon>
    </lineage>
</organism>
<dbReference type="Proteomes" id="UP000799757">
    <property type="component" value="Unassembled WGS sequence"/>
</dbReference>
<dbReference type="GO" id="GO:0008270">
    <property type="term" value="F:zinc ion binding"/>
    <property type="evidence" value="ECO:0007669"/>
    <property type="project" value="UniProtKB-KW"/>
</dbReference>
<keyword evidence="2" id="KW-0175">Coiled coil</keyword>